<comment type="caution">
    <text evidence="6">The sequence shown here is derived from an EMBL/GenBank/DDBJ whole genome shotgun (WGS) entry which is preliminary data.</text>
</comment>
<feature type="domain" description="VENN motif-containing" evidence="5">
    <location>
        <begin position="188"/>
        <end position="237"/>
    </location>
</feature>
<evidence type="ECO:0000313" key="7">
    <source>
        <dbReference type="Proteomes" id="UP000295719"/>
    </source>
</evidence>
<organism evidence="6 7">
    <name type="scientific">Biostraticola tofi</name>
    <dbReference type="NCBI Taxonomy" id="466109"/>
    <lineage>
        <taxon>Bacteria</taxon>
        <taxon>Pseudomonadati</taxon>
        <taxon>Pseudomonadota</taxon>
        <taxon>Gammaproteobacteria</taxon>
        <taxon>Enterobacterales</taxon>
        <taxon>Bruguierivoracaceae</taxon>
        <taxon>Biostraticola</taxon>
    </lineage>
</organism>
<gene>
    <name evidence="6" type="ORF">EDC52_1244</name>
</gene>
<keyword evidence="2" id="KW-0800">Toxin</keyword>
<dbReference type="Pfam" id="PF04829">
    <property type="entry name" value="PT-VENN"/>
    <property type="match status" value="1"/>
</dbReference>
<evidence type="ECO:0000256" key="1">
    <source>
        <dbReference type="ARBA" id="ARBA00004219"/>
    </source>
</evidence>
<evidence type="ECO:0000313" key="6">
    <source>
        <dbReference type="EMBL" id="TCV91046.1"/>
    </source>
</evidence>
<sequence length="453" mass="47052">MPPIFNKEHEQQRLQQAKKIGDIATQVSGIIEMQGKIAAAKVGTAKADTASAEERSAARSQWEQDHKGKTATQADIHDQLFASAYHAALVAAEMQTGGEIKRASQSAIAVVQGLATGNIAQAIAGGSAPYIAHIIKKTTAAGPERLMAHAVVGAVVAQLSGGNALAGASGAAMGEYIASQVYAGIEAKDLTESQKTVVSALGTLAAGLAGGLAGGDVASAVAGAQAGKNAVENNFLSPESMPKGLQDYGQSVQSYVQYAQDKNLPPEQVQADLARMVKGDLPESADIIKAILSNNPGSDTVMALLDAKESKDYALALLTSIPAEKALSLVGKATGVISNKILISAAEKISTAKPGKQSAIPRDLNEQIVLKQVQENPAKGEILPGMNSDPRFPASAGFQKMQAVQKNAEGKSITIHYQYNSTTGKAYDIKIDTPQRVKANPADVIENIKGQVK</sequence>
<reference evidence="6 7" key="1">
    <citation type="submission" date="2019-03" db="EMBL/GenBank/DDBJ databases">
        <title>Genomic Encyclopedia of Type Strains, Phase IV (KMG-IV): sequencing the most valuable type-strain genomes for metagenomic binning, comparative biology and taxonomic classification.</title>
        <authorList>
            <person name="Goeker M."/>
        </authorList>
    </citation>
    <scope>NUCLEOTIDE SEQUENCE [LARGE SCALE GENOMIC DNA]</scope>
    <source>
        <strain evidence="6 7">DSM 19580</strain>
    </source>
</reference>
<proteinExistence type="predicted"/>
<keyword evidence="3" id="KW-1266">Target cell cytoplasm</keyword>
<evidence type="ECO:0000256" key="2">
    <source>
        <dbReference type="ARBA" id="ARBA00022656"/>
    </source>
</evidence>
<accession>A0A4R3YFX1</accession>
<comment type="subcellular location">
    <subcellularLocation>
        <location evidence="1">Target cell</location>
        <location evidence="1">Target cell cytoplasm</location>
    </subcellularLocation>
</comment>
<protein>
    <submittedName>
        <fullName evidence="6">VENN motif-containing pre-toxin protein</fullName>
    </submittedName>
</protein>
<dbReference type="Proteomes" id="UP000295719">
    <property type="component" value="Unassembled WGS sequence"/>
</dbReference>
<keyword evidence="4" id="KW-0843">Virulence</keyword>
<dbReference type="EMBL" id="SMCR01000024">
    <property type="protein sequence ID" value="TCV91046.1"/>
    <property type="molecule type" value="Genomic_DNA"/>
</dbReference>
<evidence type="ECO:0000256" key="4">
    <source>
        <dbReference type="ARBA" id="ARBA00023026"/>
    </source>
</evidence>
<name>A0A4R3YFX1_9GAMM</name>
<dbReference type="RefSeq" id="WP_230468111.1">
    <property type="nucleotide sequence ID" value="NZ_SMCR01000024.1"/>
</dbReference>
<evidence type="ECO:0000259" key="5">
    <source>
        <dbReference type="Pfam" id="PF04829"/>
    </source>
</evidence>
<dbReference type="GO" id="GO:0090729">
    <property type="term" value="F:toxin activity"/>
    <property type="evidence" value="ECO:0007669"/>
    <property type="project" value="UniProtKB-KW"/>
</dbReference>
<evidence type="ECO:0000256" key="3">
    <source>
        <dbReference type="ARBA" id="ARBA00022913"/>
    </source>
</evidence>
<dbReference type="InterPro" id="IPR006914">
    <property type="entry name" value="VENN_dom"/>
</dbReference>
<keyword evidence="7" id="KW-1185">Reference proteome</keyword>
<dbReference type="AlphaFoldDB" id="A0A4R3YFX1"/>